<accession>A0ABS8TM77</accession>
<proteinExistence type="predicted"/>
<reference evidence="1 2" key="1">
    <citation type="journal article" date="2021" name="BMC Genomics">
        <title>Datura genome reveals duplications of psychoactive alkaloid biosynthetic genes and high mutation rate following tissue culture.</title>
        <authorList>
            <person name="Rajewski A."/>
            <person name="Carter-House D."/>
            <person name="Stajich J."/>
            <person name="Litt A."/>
        </authorList>
    </citation>
    <scope>NUCLEOTIDE SEQUENCE [LARGE SCALE GENOMIC DNA]</scope>
    <source>
        <strain evidence="1">AR-01</strain>
    </source>
</reference>
<protein>
    <submittedName>
        <fullName evidence="1">Uncharacterized protein</fullName>
    </submittedName>
</protein>
<comment type="caution">
    <text evidence="1">The sequence shown here is derived from an EMBL/GenBank/DDBJ whole genome shotgun (WGS) entry which is preliminary data.</text>
</comment>
<feature type="non-terminal residue" evidence="1">
    <location>
        <position position="54"/>
    </location>
</feature>
<dbReference type="EMBL" id="JACEIK010001854">
    <property type="protein sequence ID" value="MCD7472649.1"/>
    <property type="molecule type" value="Genomic_DNA"/>
</dbReference>
<evidence type="ECO:0000313" key="2">
    <source>
        <dbReference type="Proteomes" id="UP000823775"/>
    </source>
</evidence>
<organism evidence="1 2">
    <name type="scientific">Datura stramonium</name>
    <name type="common">Jimsonweed</name>
    <name type="synonym">Common thornapple</name>
    <dbReference type="NCBI Taxonomy" id="4076"/>
    <lineage>
        <taxon>Eukaryota</taxon>
        <taxon>Viridiplantae</taxon>
        <taxon>Streptophyta</taxon>
        <taxon>Embryophyta</taxon>
        <taxon>Tracheophyta</taxon>
        <taxon>Spermatophyta</taxon>
        <taxon>Magnoliopsida</taxon>
        <taxon>eudicotyledons</taxon>
        <taxon>Gunneridae</taxon>
        <taxon>Pentapetalae</taxon>
        <taxon>asterids</taxon>
        <taxon>lamiids</taxon>
        <taxon>Solanales</taxon>
        <taxon>Solanaceae</taxon>
        <taxon>Solanoideae</taxon>
        <taxon>Datureae</taxon>
        <taxon>Datura</taxon>
    </lineage>
</organism>
<dbReference type="Proteomes" id="UP000823775">
    <property type="component" value="Unassembled WGS sequence"/>
</dbReference>
<keyword evidence="2" id="KW-1185">Reference proteome</keyword>
<sequence>SLPASYVTPADRGSSPAKRRCLVSFAKFLPHIYDTPANRGSQPVKCRFGVGAAQ</sequence>
<feature type="non-terminal residue" evidence="1">
    <location>
        <position position="1"/>
    </location>
</feature>
<evidence type="ECO:0000313" key="1">
    <source>
        <dbReference type="EMBL" id="MCD7472649.1"/>
    </source>
</evidence>
<gene>
    <name evidence="1" type="ORF">HAX54_013946</name>
</gene>
<name>A0ABS8TM77_DATST</name>